<feature type="domain" description="Helicase C-terminal" evidence="4">
    <location>
        <begin position="274"/>
        <end position="428"/>
    </location>
</feature>
<dbReference type="HOGENOM" id="CLU_000809_3_2_7"/>
<dbReference type="Proteomes" id="UP000009047">
    <property type="component" value="Chromosome"/>
</dbReference>
<accession>E1QKA4</accession>
<gene>
    <name evidence="5" type="ordered locus">Deba_2643</name>
</gene>
<dbReference type="SMART" id="SM00487">
    <property type="entry name" value="DEXDc"/>
    <property type="match status" value="1"/>
</dbReference>
<reference evidence="5 6" key="1">
    <citation type="journal article" date="2010" name="Stand. Genomic Sci.">
        <title>Complete genome sequence of Desulfarculus baarsii type strain (2st14).</title>
        <authorList>
            <person name="Sun H."/>
            <person name="Spring S."/>
            <person name="Lapidus A."/>
            <person name="Davenport K."/>
            <person name="Del Rio T.G."/>
            <person name="Tice H."/>
            <person name="Nolan M."/>
            <person name="Copeland A."/>
            <person name="Cheng J.F."/>
            <person name="Lucas S."/>
            <person name="Tapia R."/>
            <person name="Goodwin L."/>
            <person name="Pitluck S."/>
            <person name="Ivanova N."/>
            <person name="Pagani I."/>
            <person name="Mavromatis K."/>
            <person name="Ovchinnikova G."/>
            <person name="Pati A."/>
            <person name="Chen A."/>
            <person name="Palaniappan K."/>
            <person name="Hauser L."/>
            <person name="Chang Y.J."/>
            <person name="Jeffries C.D."/>
            <person name="Detter J.C."/>
            <person name="Han C."/>
            <person name="Rohde M."/>
            <person name="Brambilla E."/>
            <person name="Goker M."/>
            <person name="Woyke T."/>
            <person name="Bristow J."/>
            <person name="Eisen J.A."/>
            <person name="Markowitz V."/>
            <person name="Hugenholtz P."/>
            <person name="Kyrpides N.C."/>
            <person name="Klenk H.P."/>
            <person name="Land M."/>
        </authorList>
    </citation>
    <scope>NUCLEOTIDE SEQUENCE [LARGE SCALE GENOMIC DNA]</scope>
    <source>
        <strain evidence="6">ATCC 33931 / DSM 2075 / LMG 7858 / VKM B-1802 / 2st14</strain>
    </source>
</reference>
<dbReference type="Pfam" id="PF09369">
    <property type="entry name" value="MZB"/>
    <property type="match status" value="1"/>
</dbReference>
<dbReference type="KEGG" id="dbr:Deba_2643"/>
<dbReference type="GO" id="GO:0005524">
    <property type="term" value="F:ATP binding"/>
    <property type="evidence" value="ECO:0007669"/>
    <property type="project" value="UniProtKB-KW"/>
</dbReference>
<dbReference type="PROSITE" id="PS51194">
    <property type="entry name" value="HELICASE_CTER"/>
    <property type="match status" value="1"/>
</dbReference>
<proteinExistence type="predicted"/>
<dbReference type="InterPro" id="IPR011545">
    <property type="entry name" value="DEAD/DEAH_box_helicase_dom"/>
</dbReference>
<dbReference type="eggNOG" id="COG1205">
    <property type="taxonomic scope" value="Bacteria"/>
</dbReference>
<dbReference type="Pfam" id="PF00270">
    <property type="entry name" value="DEAD"/>
    <property type="match status" value="1"/>
</dbReference>
<dbReference type="AlphaFoldDB" id="E1QKA4"/>
<dbReference type="Gene3D" id="3.40.50.300">
    <property type="entry name" value="P-loop containing nucleotide triphosphate hydrolases"/>
    <property type="match status" value="2"/>
</dbReference>
<evidence type="ECO:0000313" key="5">
    <source>
        <dbReference type="EMBL" id="ADK85997.1"/>
    </source>
</evidence>
<name>E1QKA4_DESB2</name>
<dbReference type="Pfam" id="PF00271">
    <property type="entry name" value="Helicase_C"/>
    <property type="match status" value="1"/>
</dbReference>
<sequence>MKSKIHSFVDALPGLLKGAAQVSHVQLVPPRAAAFAELDPPLAAPLARAVASLGVERLYDHQARAIALARQGRDVVVATPTASGKSLVYALPALERLLAEPRAKALFLFPLKALEQDQLAAMNELAFRAGLGAPAAVYDGDTPQGQRRKMRENPPAIIISNPDMVHAGICAYPQAWSAFLGDLRLIVIDEVHAYRGVFGCHVAQVLRRLTRLAALRGARPSFVLCSATIANPGQHAQALTSRPFADDQVLDFCGAPAAGRWFALVNPVGAASTTASHLLSTAVRQGLSTICFTKSRIHTELIHSWVTRGRADLRASVAGYRAGFLPEERRRIERDLASGRLAGVVSTSALEMGIDIGGLDLCILVGYPGSQMNTWQRGGRVGRAGRESAVIVVAGPDALDQYFVKHPTELLGRPVEAATLDPDNQDIVAQHLLCAAAEEPLDLDDRFFRLERHAEAVAKLSAAGELLLDAQGRRYFPARQRPQRQVDLRGAGQSFAIVDQAGKVIGSIDGARAFKEGHPGAVYLHQTRSYEVTDLELVDHKIIARPRQVDYYTRARSEKETEILEETGRRPVANFLLRQGRLRVSETIVGYERRRISGQDLLGVYPLDLPPLVFETHGLWIDIEDSLRRLIETRGLHFMGAIHALEHAAIAMFPLFALCDRGDVGGISIPLHPQTGKAAVFIYDGVAGGVGLARRCFEVIEELLQRVVELLTDCPCQDGCPACVYSPKCGSGNKPLDKAGALLLCRALLGQEDIAALPAPHPAPPAIVARPAAPDGAMRYGVLDLETQRLAEEVGGWANTHLMRVSVAVLYDSQADSFEAFGEKDIARLLRRLTELELIVGFNILRFDYGVLGAYSAMDLARLPTLDLLADLHQALGHRLSLQALGEATLGAGKGADGLQAVQWWRQGQLTELTDYCRQDVALTRDLFLFGQERGHLLFERKGQGLLRAPVDWSWPSLRRRFP</sequence>
<dbReference type="GO" id="GO:0036297">
    <property type="term" value="P:interstrand cross-link repair"/>
    <property type="evidence" value="ECO:0007669"/>
    <property type="project" value="TreeGrafter"/>
</dbReference>
<evidence type="ECO:0000256" key="1">
    <source>
        <dbReference type="ARBA" id="ARBA00022741"/>
    </source>
</evidence>
<dbReference type="SUPFAM" id="SSF53098">
    <property type="entry name" value="Ribonuclease H-like"/>
    <property type="match status" value="1"/>
</dbReference>
<feature type="domain" description="Helicase ATP-binding" evidence="3">
    <location>
        <begin position="66"/>
        <end position="247"/>
    </location>
</feature>
<protein>
    <recommendedName>
        <fullName evidence="7">DEAD/DEAH box helicase domain protein</fullName>
    </recommendedName>
</protein>
<evidence type="ECO:0000313" key="6">
    <source>
        <dbReference type="Proteomes" id="UP000009047"/>
    </source>
</evidence>
<dbReference type="PANTHER" id="PTHR47957:SF3">
    <property type="entry name" value="ATP-DEPENDENT HELICASE HRQ1"/>
    <property type="match status" value="1"/>
</dbReference>
<evidence type="ECO:0008006" key="7">
    <source>
        <dbReference type="Google" id="ProtNLM"/>
    </source>
</evidence>
<evidence type="ECO:0000259" key="4">
    <source>
        <dbReference type="PROSITE" id="PS51194"/>
    </source>
</evidence>
<dbReference type="GO" id="GO:0003676">
    <property type="term" value="F:nucleic acid binding"/>
    <property type="evidence" value="ECO:0007669"/>
    <property type="project" value="InterPro"/>
</dbReference>
<dbReference type="GO" id="GO:0006289">
    <property type="term" value="P:nucleotide-excision repair"/>
    <property type="evidence" value="ECO:0007669"/>
    <property type="project" value="TreeGrafter"/>
</dbReference>
<dbReference type="Gene3D" id="3.30.420.10">
    <property type="entry name" value="Ribonuclease H-like superfamily/Ribonuclease H"/>
    <property type="match status" value="1"/>
</dbReference>
<dbReference type="InterPro" id="IPR001650">
    <property type="entry name" value="Helicase_C-like"/>
</dbReference>
<dbReference type="CDD" id="cd17923">
    <property type="entry name" value="DEXHc_Hrq1-like"/>
    <property type="match status" value="1"/>
</dbReference>
<dbReference type="InterPro" id="IPR018973">
    <property type="entry name" value="MZB"/>
</dbReference>
<dbReference type="InterPro" id="IPR012337">
    <property type="entry name" value="RNaseH-like_sf"/>
</dbReference>
<dbReference type="InterPro" id="IPR014001">
    <property type="entry name" value="Helicase_ATP-bd"/>
</dbReference>
<dbReference type="InterPro" id="IPR027417">
    <property type="entry name" value="P-loop_NTPase"/>
</dbReference>
<keyword evidence="6" id="KW-1185">Reference proteome</keyword>
<evidence type="ECO:0000256" key="2">
    <source>
        <dbReference type="ARBA" id="ARBA00022840"/>
    </source>
</evidence>
<dbReference type="SMART" id="SM00490">
    <property type="entry name" value="HELICc"/>
    <property type="match status" value="1"/>
</dbReference>
<dbReference type="Pfam" id="PF22982">
    <property type="entry name" value="WHD_HRQ1"/>
    <property type="match status" value="1"/>
</dbReference>
<dbReference type="PANTHER" id="PTHR47957">
    <property type="entry name" value="ATP-DEPENDENT HELICASE HRQ1"/>
    <property type="match status" value="1"/>
</dbReference>
<dbReference type="CDD" id="cd18797">
    <property type="entry name" value="SF2_C_Hrq"/>
    <property type="match status" value="1"/>
</dbReference>
<dbReference type="EMBL" id="CP002085">
    <property type="protein sequence ID" value="ADK85997.1"/>
    <property type="molecule type" value="Genomic_DNA"/>
</dbReference>
<evidence type="ECO:0000259" key="3">
    <source>
        <dbReference type="PROSITE" id="PS51192"/>
    </source>
</evidence>
<dbReference type="RefSeq" id="WP_013259436.1">
    <property type="nucleotide sequence ID" value="NC_014365.1"/>
</dbReference>
<keyword evidence="1" id="KW-0547">Nucleotide-binding</keyword>
<dbReference type="SUPFAM" id="SSF52540">
    <property type="entry name" value="P-loop containing nucleoside triphosphate hydrolases"/>
    <property type="match status" value="1"/>
</dbReference>
<dbReference type="STRING" id="644282.Deba_2643"/>
<keyword evidence="2" id="KW-0067">ATP-binding</keyword>
<dbReference type="InterPro" id="IPR055227">
    <property type="entry name" value="HRQ1_WHD"/>
</dbReference>
<organism evidence="5 6">
    <name type="scientific">Desulfarculus baarsii (strain ATCC 33931 / DSM 2075 / LMG 7858 / VKM B-1802 / 2st14)</name>
    <dbReference type="NCBI Taxonomy" id="644282"/>
    <lineage>
        <taxon>Bacteria</taxon>
        <taxon>Pseudomonadati</taxon>
        <taxon>Thermodesulfobacteriota</taxon>
        <taxon>Desulfarculia</taxon>
        <taxon>Desulfarculales</taxon>
        <taxon>Desulfarculaceae</taxon>
        <taxon>Desulfarculus</taxon>
    </lineage>
</organism>
<dbReference type="InterPro" id="IPR036397">
    <property type="entry name" value="RNaseH_sf"/>
</dbReference>
<dbReference type="PROSITE" id="PS51192">
    <property type="entry name" value="HELICASE_ATP_BIND_1"/>
    <property type="match status" value="1"/>
</dbReference>
<dbReference type="GO" id="GO:0043138">
    <property type="term" value="F:3'-5' DNA helicase activity"/>
    <property type="evidence" value="ECO:0007669"/>
    <property type="project" value="TreeGrafter"/>
</dbReference>